<dbReference type="VEuPathDB" id="VectorBase:GMOY010953"/>
<accession>A0A1B0GCC4</accession>
<comment type="similarity">
    <text evidence="1">Belongs to the GDAP2 family.</text>
</comment>
<feature type="domain" description="Macro" evidence="3">
    <location>
        <begin position="60"/>
        <end position="239"/>
    </location>
</feature>
<dbReference type="InterPro" id="IPR035793">
    <property type="entry name" value="Macro_GDAP2"/>
</dbReference>
<dbReference type="Gene3D" id="3.40.220.10">
    <property type="entry name" value="Leucine Aminopeptidase, subunit E, domain 1"/>
    <property type="match status" value="1"/>
</dbReference>
<reference evidence="4" key="1">
    <citation type="submission" date="2020-05" db="UniProtKB">
        <authorList>
            <consortium name="EnsemblMetazoa"/>
        </authorList>
    </citation>
    <scope>IDENTIFICATION</scope>
    <source>
        <strain evidence="4">Yale</strain>
    </source>
</reference>
<evidence type="ECO:0000259" key="3">
    <source>
        <dbReference type="PROSITE" id="PS51154"/>
    </source>
</evidence>
<feature type="domain" description="CRAL-TRIO" evidence="2">
    <location>
        <begin position="561"/>
        <end position="718"/>
    </location>
</feature>
<dbReference type="PANTHER" id="PTHR11106:SF72">
    <property type="entry name" value="GANGLIOSIDE-INDUCED DIFFERENTIATION-ASSOCIATED PROTEIN 2"/>
    <property type="match status" value="1"/>
</dbReference>
<sequence length="732" mass="83158">MLKKVMRLDTNSNEDFKTLNPTFCKIKPETLSTWGESARNDTRLPNTDYTATIGGPRHNCSPFPISTHVNNRFILWDGDITLLEADTITNTTNETLSESNIISESILNVAGNELKDELSNNIRECRTGEVRVTKGYNLPAKYILHTVGPTFKEKFKTAAENTLHCCYRNVLCKAKELNLKTIAVCNVSTNQKSFPADLAAHIALRTIRRFLDKYTTQIVIFCVNSHERGIYEVLAPLYFPRDSLEERSALWQLPKDIGGEYGEPLHPDRQIRIIRNPQHSVLMRQGDDDSDNCPHDFESCVTDLEYGLSDLNNLNRSSYSGGGMHSHIQADLDRQHLLGDTSRNCAYERVVADGIEGLEHQESEKHVLAGLLVPDRQTVLDMRKTQTILEQIIAQAQHIFMRKRTQYVLDTLARDVKDSQIVSHWNDVSKPTMSCVKINIIMTPNMELRDLILCQKNSHQISCLINLARCMAWSVISYSNHLGLVKVEPLGNASSCLLASPNSDRMIEKKNKSMTMLEGMTSIDLGSTPIEETTQDITDAVPDELTESPEERYERLLYRAQIEDLNEVSGIGCLYQSGVDRLGRPVVVFCGKWFPANNINLEKALLYLIKLLDPIVKGDYVIAYFHTLTSANNYPSLHWLREVYSVLPYKYKKNLKAFYIVHPTFWTKMMTWWFTTFMAPAIKAKVHSLPGVEHLYSAITKDQLEIPAYITEYDMATNGLHYFTPVPQTTCS</sequence>
<dbReference type="Proteomes" id="UP000092444">
    <property type="component" value="Unassembled WGS sequence"/>
</dbReference>
<name>A0A1B0GCC4_GLOMM</name>
<dbReference type="EMBL" id="CCAG010007840">
    <property type="status" value="NOT_ANNOTATED_CDS"/>
    <property type="molecule type" value="Genomic_DNA"/>
</dbReference>
<dbReference type="EnsemblMetazoa" id="GMOY010953-RA">
    <property type="protein sequence ID" value="GMOY010953-PA"/>
    <property type="gene ID" value="GMOY010953"/>
</dbReference>
<protein>
    <recommendedName>
        <fullName evidence="6">Macro domain-containing protein</fullName>
    </recommendedName>
</protein>
<dbReference type="SUPFAM" id="SSF52087">
    <property type="entry name" value="CRAL/TRIO domain"/>
    <property type="match status" value="1"/>
</dbReference>
<proteinExistence type="inferred from homology"/>
<dbReference type="CDD" id="cd02905">
    <property type="entry name" value="Macro_GDAP2-like"/>
    <property type="match status" value="1"/>
</dbReference>
<dbReference type="InterPro" id="IPR036865">
    <property type="entry name" value="CRAL-TRIO_dom_sf"/>
</dbReference>
<keyword evidence="5" id="KW-1185">Reference proteome</keyword>
<evidence type="ECO:0000256" key="1">
    <source>
        <dbReference type="ARBA" id="ARBA00008355"/>
    </source>
</evidence>
<dbReference type="PhylomeDB" id="A0A1B0GCC4"/>
<dbReference type="PROSITE" id="PS50191">
    <property type="entry name" value="CRAL_TRIO"/>
    <property type="match status" value="1"/>
</dbReference>
<dbReference type="AlphaFoldDB" id="A0A1B0GCC4"/>
<dbReference type="SUPFAM" id="SSF52949">
    <property type="entry name" value="Macro domain-like"/>
    <property type="match status" value="1"/>
</dbReference>
<dbReference type="Pfam" id="PF01661">
    <property type="entry name" value="Macro"/>
    <property type="match status" value="1"/>
</dbReference>
<dbReference type="Gene3D" id="3.40.525.10">
    <property type="entry name" value="CRAL-TRIO lipid binding domain"/>
    <property type="match status" value="1"/>
</dbReference>
<dbReference type="PROSITE" id="PS51154">
    <property type="entry name" value="MACRO"/>
    <property type="match status" value="1"/>
</dbReference>
<dbReference type="SMART" id="SM00516">
    <property type="entry name" value="SEC14"/>
    <property type="match status" value="1"/>
</dbReference>
<evidence type="ECO:0008006" key="6">
    <source>
        <dbReference type="Google" id="ProtNLM"/>
    </source>
</evidence>
<dbReference type="Pfam" id="PF13716">
    <property type="entry name" value="CRAL_TRIO_2"/>
    <property type="match status" value="1"/>
</dbReference>
<organism evidence="4 5">
    <name type="scientific">Glossina morsitans morsitans</name>
    <name type="common">Savannah tsetse fly</name>
    <dbReference type="NCBI Taxonomy" id="37546"/>
    <lineage>
        <taxon>Eukaryota</taxon>
        <taxon>Metazoa</taxon>
        <taxon>Ecdysozoa</taxon>
        <taxon>Arthropoda</taxon>
        <taxon>Hexapoda</taxon>
        <taxon>Insecta</taxon>
        <taxon>Pterygota</taxon>
        <taxon>Neoptera</taxon>
        <taxon>Endopterygota</taxon>
        <taxon>Diptera</taxon>
        <taxon>Brachycera</taxon>
        <taxon>Muscomorpha</taxon>
        <taxon>Hippoboscoidea</taxon>
        <taxon>Glossinidae</taxon>
        <taxon>Glossina</taxon>
    </lineage>
</organism>
<evidence type="ECO:0000313" key="4">
    <source>
        <dbReference type="EnsemblMetazoa" id="GMOY010953-PA"/>
    </source>
</evidence>
<dbReference type="STRING" id="37546.A0A1B0GCC4"/>
<dbReference type="PANTHER" id="PTHR11106">
    <property type="entry name" value="GANGLIOSIDE INDUCED DIFFERENTIATION ASSOCIATED PROTEIN 2-RELATED"/>
    <property type="match status" value="1"/>
</dbReference>
<dbReference type="InterPro" id="IPR001251">
    <property type="entry name" value="CRAL-TRIO_dom"/>
</dbReference>
<dbReference type="InterPro" id="IPR043472">
    <property type="entry name" value="Macro_dom-like"/>
</dbReference>
<dbReference type="SMART" id="SM00506">
    <property type="entry name" value="A1pp"/>
    <property type="match status" value="1"/>
</dbReference>
<dbReference type="CDD" id="cd00170">
    <property type="entry name" value="SEC14"/>
    <property type="match status" value="1"/>
</dbReference>
<dbReference type="InterPro" id="IPR002589">
    <property type="entry name" value="Macro_dom"/>
</dbReference>
<evidence type="ECO:0000313" key="5">
    <source>
        <dbReference type="Proteomes" id="UP000092444"/>
    </source>
</evidence>
<evidence type="ECO:0000259" key="2">
    <source>
        <dbReference type="PROSITE" id="PS50191"/>
    </source>
</evidence>